<feature type="domain" description="AtuA-like ferredoxin-fold" evidence="1">
    <location>
        <begin position="2"/>
        <end position="98"/>
    </location>
</feature>
<dbReference type="InterPro" id="IPR056362">
    <property type="entry name" value="AtuA-like_ferredoxin_dom"/>
</dbReference>
<gene>
    <name evidence="2" type="ORF">GCM10025883_23540</name>
</gene>
<evidence type="ECO:0000313" key="3">
    <source>
        <dbReference type="Proteomes" id="UP001157126"/>
    </source>
</evidence>
<organism evidence="2 3">
    <name type="scientific">Mobilicoccus caccae</name>
    <dbReference type="NCBI Taxonomy" id="1859295"/>
    <lineage>
        <taxon>Bacteria</taxon>
        <taxon>Bacillati</taxon>
        <taxon>Actinomycetota</taxon>
        <taxon>Actinomycetes</taxon>
        <taxon>Micrococcales</taxon>
        <taxon>Dermatophilaceae</taxon>
        <taxon>Mobilicoccus</taxon>
    </lineage>
</organism>
<comment type="caution">
    <text evidence="2">The sequence shown here is derived from an EMBL/GenBank/DDBJ whole genome shotgun (WGS) entry which is preliminary data.</text>
</comment>
<dbReference type="Pfam" id="PF23544">
    <property type="entry name" value="AtuA_ferredoxin"/>
    <property type="match status" value="1"/>
</dbReference>
<keyword evidence="3" id="KW-1185">Reference proteome</keyword>
<protein>
    <recommendedName>
        <fullName evidence="1">AtuA-like ferredoxin-fold domain-containing protein</fullName>
    </recommendedName>
</protein>
<sequence length="107" mass="11399">MILDDIATARTGDKGDTLILALFPRDGAAYRHVTEHVTPERIAAHFGDAVTGTVTRVEMPQLPGLVYRIPGVLGAGVTASPTLDGHGKTLSSYALTLPLPDLDHKER</sequence>
<name>A0ABQ6IS61_9MICO</name>
<reference evidence="3" key="1">
    <citation type="journal article" date="2019" name="Int. J. Syst. Evol. Microbiol.">
        <title>The Global Catalogue of Microorganisms (GCM) 10K type strain sequencing project: providing services to taxonomists for standard genome sequencing and annotation.</title>
        <authorList>
            <consortium name="The Broad Institute Genomics Platform"/>
            <consortium name="The Broad Institute Genome Sequencing Center for Infectious Disease"/>
            <person name="Wu L."/>
            <person name="Ma J."/>
        </authorList>
    </citation>
    <scope>NUCLEOTIDE SEQUENCE [LARGE SCALE GENOMIC DNA]</scope>
    <source>
        <strain evidence="3">NBRC 113072</strain>
    </source>
</reference>
<dbReference type="EMBL" id="BSUO01000001">
    <property type="protein sequence ID" value="GMA40309.1"/>
    <property type="molecule type" value="Genomic_DNA"/>
</dbReference>
<dbReference type="RefSeq" id="WP_284304038.1">
    <property type="nucleotide sequence ID" value="NZ_BSUO01000001.1"/>
</dbReference>
<dbReference type="Proteomes" id="UP001157126">
    <property type="component" value="Unassembled WGS sequence"/>
</dbReference>
<accession>A0ABQ6IS61</accession>
<evidence type="ECO:0000259" key="1">
    <source>
        <dbReference type="Pfam" id="PF23544"/>
    </source>
</evidence>
<proteinExistence type="predicted"/>
<evidence type="ECO:0000313" key="2">
    <source>
        <dbReference type="EMBL" id="GMA40309.1"/>
    </source>
</evidence>